<dbReference type="SUPFAM" id="SSF50978">
    <property type="entry name" value="WD40 repeat-like"/>
    <property type="match status" value="2"/>
</dbReference>
<feature type="repeat" description="WD" evidence="3">
    <location>
        <begin position="404"/>
        <end position="451"/>
    </location>
</feature>
<dbReference type="Gene3D" id="2.130.10.10">
    <property type="entry name" value="YVTN repeat-like/Quinoprotein amine dehydrogenase"/>
    <property type="match status" value="2"/>
</dbReference>
<evidence type="ECO:0000256" key="5">
    <source>
        <dbReference type="SAM" id="Phobius"/>
    </source>
</evidence>
<dbReference type="InterPro" id="IPR001680">
    <property type="entry name" value="WD40_rpt"/>
</dbReference>
<keyword evidence="1 3" id="KW-0853">WD repeat</keyword>
<keyword evidence="6" id="KW-0732">Signal</keyword>
<dbReference type="GO" id="GO:0005737">
    <property type="term" value="C:cytoplasm"/>
    <property type="evidence" value="ECO:0007669"/>
    <property type="project" value="TreeGrafter"/>
</dbReference>
<dbReference type="Pfam" id="PF00400">
    <property type="entry name" value="WD40"/>
    <property type="match status" value="3"/>
</dbReference>
<reference evidence="7" key="1">
    <citation type="submission" date="2021-01" db="EMBL/GenBank/DDBJ databases">
        <authorList>
            <person name="Li R."/>
            <person name="Bekaert M."/>
        </authorList>
    </citation>
    <scope>NUCLEOTIDE SEQUENCE</scope>
    <source>
        <strain evidence="7">Farmed</strain>
    </source>
</reference>
<dbReference type="PROSITE" id="PS50082">
    <property type="entry name" value="WD_REPEATS_2"/>
    <property type="match status" value="2"/>
</dbReference>
<feature type="transmembrane region" description="Helical" evidence="5">
    <location>
        <begin position="100"/>
        <end position="118"/>
    </location>
</feature>
<feature type="compositionally biased region" description="Acidic residues" evidence="4">
    <location>
        <begin position="1021"/>
        <end position="1030"/>
    </location>
</feature>
<feature type="transmembrane region" description="Helical" evidence="5">
    <location>
        <begin position="153"/>
        <end position="176"/>
    </location>
</feature>
<feature type="region of interest" description="Disordered" evidence="4">
    <location>
        <begin position="928"/>
        <end position="952"/>
    </location>
</feature>
<feature type="signal peptide" evidence="6">
    <location>
        <begin position="1"/>
        <end position="19"/>
    </location>
</feature>
<dbReference type="PANTHER" id="PTHR44099">
    <property type="entry name" value="RABCONNECTIN-3B, ISOFORM A"/>
    <property type="match status" value="1"/>
</dbReference>
<feature type="region of interest" description="Disordered" evidence="4">
    <location>
        <begin position="1019"/>
        <end position="1046"/>
    </location>
</feature>
<keyword evidence="5" id="KW-0812">Transmembrane</keyword>
<feature type="chain" id="PRO_5032331753" evidence="6">
    <location>
        <begin position="20"/>
        <end position="1414"/>
    </location>
</feature>
<evidence type="ECO:0000256" key="2">
    <source>
        <dbReference type="ARBA" id="ARBA00022737"/>
    </source>
</evidence>
<keyword evidence="5" id="KW-0472">Membrane</keyword>
<dbReference type="InterPro" id="IPR049916">
    <property type="entry name" value="WDR72-like"/>
</dbReference>
<dbReference type="SMART" id="SM00320">
    <property type="entry name" value="WD40"/>
    <property type="match status" value="4"/>
</dbReference>
<evidence type="ECO:0000256" key="4">
    <source>
        <dbReference type="SAM" id="MobiDB-lite"/>
    </source>
</evidence>
<feature type="compositionally biased region" description="Low complexity" evidence="4">
    <location>
        <begin position="718"/>
        <end position="732"/>
    </location>
</feature>
<evidence type="ECO:0000313" key="8">
    <source>
        <dbReference type="Proteomes" id="UP000597762"/>
    </source>
</evidence>
<dbReference type="InterPro" id="IPR036322">
    <property type="entry name" value="WD40_repeat_dom_sf"/>
</dbReference>
<evidence type="ECO:0000256" key="1">
    <source>
        <dbReference type="ARBA" id="ARBA00022574"/>
    </source>
</evidence>
<dbReference type="PROSITE" id="PS00678">
    <property type="entry name" value="WD_REPEATS_1"/>
    <property type="match status" value="1"/>
</dbReference>
<proteinExistence type="predicted"/>
<dbReference type="OrthoDB" id="338622at2759"/>
<dbReference type="Proteomes" id="UP000597762">
    <property type="component" value="Unassembled WGS sequence"/>
</dbReference>
<protein>
    <submittedName>
        <fullName evidence="7">WD repeat-containing protein 7</fullName>
    </submittedName>
</protein>
<gene>
    <name evidence="7" type="ORF">SPHA_10928</name>
</gene>
<keyword evidence="8" id="KW-1185">Reference proteome</keyword>
<dbReference type="InterPro" id="IPR015943">
    <property type="entry name" value="WD40/YVTN_repeat-like_dom_sf"/>
</dbReference>
<dbReference type="EMBL" id="CAHIKZ030000358">
    <property type="protein sequence ID" value="CAE1170143.1"/>
    <property type="molecule type" value="Genomic_DNA"/>
</dbReference>
<keyword evidence="5" id="KW-1133">Transmembrane helix</keyword>
<feature type="repeat" description="WD" evidence="3">
    <location>
        <begin position="500"/>
        <end position="541"/>
    </location>
</feature>
<evidence type="ECO:0000256" key="3">
    <source>
        <dbReference type="PROSITE-ProRule" id="PRU00221"/>
    </source>
</evidence>
<feature type="transmembrane region" description="Helical" evidence="5">
    <location>
        <begin position="124"/>
        <end position="146"/>
    </location>
</feature>
<accession>A0A812B3Z8</accession>
<comment type="caution">
    <text evidence="7">The sequence shown here is derived from an EMBL/GenBank/DDBJ whole genome shotgun (WGS) entry which is preliminary data.</text>
</comment>
<dbReference type="PANTHER" id="PTHR44099:SF4">
    <property type="entry name" value="RABCONNECTIN-3B, ISOFORM A"/>
    <property type="match status" value="1"/>
</dbReference>
<sequence>MTFFFKSWKIFLLINLSHSVHIYLSRSVHIYLSRSVHIYLSRSVHIYLSRSVHIYLSRSVHIYLSRSVHIYLSRSVHIYLSRSVHIYLSFCSYLSISRSVHIYLSFCSYLSLVLFISISRSVHIYLSLSFCSYLSISHVLFISIYLSRSVHIYLSLTFCSYLSISHVLFISISLIYDAGDFTLLCSESNRCGERWIGGDFISVDKVVVWSNEGKGYLFKLPTNLLKGKAVNSTNPDSPDYHAHFQPASPQAYYILDTLKEQPCVCTPAMEFHRRRKNRDENYLLRGNSEGQLVVWIVPEVSDRQMVLVRQESFHKLPTLPPKVKTSLQDLWEQNLQTSPAILDQLCHEEKELQITATIHIPSQGLMVCGREDGSLIIAPATKCVILQLLHKKELTPDKISVKVVPGHDGRVTCLLYPCNESTRYESQHLVSGGSDFSVILWDMFQGVKLHTFTVHGGEITQLLVPPNNCNPRILTSICSVASDHSVTLLSLRERKCIMLAGRHLFPVRVIKWRPLDDFMVVGCTDGTVYVWQMETGHLDRCVHGITAEEILNNCDENAVAVEALTNPSITLTQALKRRNLATFRNLAQQKLTQNPVPNQQPIASFVPETKAELIKPQASPMLIQGVRTNTNNPDAHILFFDTEALIVQLLTEEYALMTPGELEVFNTASPTMERIHSAIQPEVSEAAVKIAGLIAKVKDKAENVGHKIQNKVETTQYSPQSSPKQSIKPSPSRTSIKSDKLRPNSIHIKSIDLTMETAQLFMSCLHAWGLDPDLDKLCHSKLGLLKPKRPISFGLFSRNGHMSLLLPGGHKKQFRLQRNLLLQNIESKKPTLIEQVRTTSMEDLITFDSEPSTRQNSSEEEIISPNEAPQKEMQSTEDEIHIFSTKARWQISQAITTQHLLSVISVANTLMSMNYASFIDGSQLKRIKRRKKQQSSNAPTSTESDEEGEKASIQQAQIKQGWSLLAALHCVLLPELVGSGNYQAPQVEMLARRWQDRCLEIREAAQALLLAELRRIGPEGREDEEDEEEDHMLTGEPPANKVSSNFESRRKQATAIIMLGVVGAEFGHEIEPSKRKPETELKKARRSGQEGFSLSNYSLARHTSHALTFLLSQSPSQRLPAYSPIRRASIDLLGRGFTVWEPYLDVSAVLLGLLELCVDADRLVPNLTFGLPLIPYADASRTARHSLSLIATARPPAFIITMAKEVARYNTLAQNAQSQHPQLLNSVLVRAKAEILRVIELLVDKMPNDVAELLIEVMDVVVHCLDLNQLKSKGLQEVFPAICRFGMVTYCSHNKRIWVGAKNGTLAFYELKPHSKCTTITAHTGPVIAVMVSPDGKHLASYSHADCKLKFWQTASSNIFGIGSQQTKCVKQLSTPPCHVTPMTNLLKLVRLVWLDNRTVVLLTVDGTEAKYTI</sequence>
<keyword evidence="2" id="KW-0677">Repeat</keyword>
<evidence type="ECO:0000256" key="6">
    <source>
        <dbReference type="SAM" id="SignalP"/>
    </source>
</evidence>
<feature type="region of interest" description="Disordered" evidence="4">
    <location>
        <begin position="707"/>
        <end position="739"/>
    </location>
</feature>
<feature type="region of interest" description="Disordered" evidence="4">
    <location>
        <begin position="849"/>
        <end position="875"/>
    </location>
</feature>
<name>A0A812B3Z8_ACAPH</name>
<evidence type="ECO:0000313" key="7">
    <source>
        <dbReference type="EMBL" id="CAE1170143.1"/>
    </source>
</evidence>
<organism evidence="7 8">
    <name type="scientific">Acanthosepion pharaonis</name>
    <name type="common">Pharaoh cuttlefish</name>
    <name type="synonym">Sepia pharaonis</name>
    <dbReference type="NCBI Taxonomy" id="158019"/>
    <lineage>
        <taxon>Eukaryota</taxon>
        <taxon>Metazoa</taxon>
        <taxon>Spiralia</taxon>
        <taxon>Lophotrochozoa</taxon>
        <taxon>Mollusca</taxon>
        <taxon>Cephalopoda</taxon>
        <taxon>Coleoidea</taxon>
        <taxon>Decapodiformes</taxon>
        <taxon>Sepiida</taxon>
        <taxon>Sepiina</taxon>
        <taxon>Sepiidae</taxon>
        <taxon>Acanthosepion</taxon>
    </lineage>
</organism>
<dbReference type="InterPro" id="IPR019775">
    <property type="entry name" value="WD40_repeat_CS"/>
</dbReference>